<gene>
    <name evidence="1" type="ORF">S06H3_33563</name>
</gene>
<proteinExistence type="predicted"/>
<sequence>TKHTDSREKLKFIPYLSSRQGLFFSHLLVTQACE</sequence>
<dbReference type="EMBL" id="BARV01020043">
    <property type="protein sequence ID" value="GAI22909.1"/>
    <property type="molecule type" value="Genomic_DNA"/>
</dbReference>
<comment type="caution">
    <text evidence="1">The sequence shown here is derived from an EMBL/GenBank/DDBJ whole genome shotgun (WGS) entry which is preliminary data.</text>
</comment>
<reference evidence="1" key="1">
    <citation type="journal article" date="2014" name="Front. Microbiol.">
        <title>High frequency of phylogenetically diverse reductive dehalogenase-homologous genes in deep subseafloor sedimentary metagenomes.</title>
        <authorList>
            <person name="Kawai M."/>
            <person name="Futagami T."/>
            <person name="Toyoda A."/>
            <person name="Takaki Y."/>
            <person name="Nishi S."/>
            <person name="Hori S."/>
            <person name="Arai W."/>
            <person name="Tsubouchi T."/>
            <person name="Morono Y."/>
            <person name="Uchiyama I."/>
            <person name="Ito T."/>
            <person name="Fujiyama A."/>
            <person name="Inagaki F."/>
            <person name="Takami H."/>
        </authorList>
    </citation>
    <scope>NUCLEOTIDE SEQUENCE</scope>
    <source>
        <strain evidence="1">Expedition CK06-06</strain>
    </source>
</reference>
<evidence type="ECO:0000313" key="1">
    <source>
        <dbReference type="EMBL" id="GAI22909.1"/>
    </source>
</evidence>
<name>X1NW64_9ZZZZ</name>
<protein>
    <submittedName>
        <fullName evidence="1">Uncharacterized protein</fullName>
    </submittedName>
</protein>
<organism evidence="1">
    <name type="scientific">marine sediment metagenome</name>
    <dbReference type="NCBI Taxonomy" id="412755"/>
    <lineage>
        <taxon>unclassified sequences</taxon>
        <taxon>metagenomes</taxon>
        <taxon>ecological metagenomes</taxon>
    </lineage>
</organism>
<dbReference type="AlphaFoldDB" id="X1NW64"/>
<accession>X1NW64</accession>
<feature type="non-terminal residue" evidence="1">
    <location>
        <position position="1"/>
    </location>
</feature>